<evidence type="ECO:0000256" key="4">
    <source>
        <dbReference type="ARBA" id="ARBA00022980"/>
    </source>
</evidence>
<evidence type="ECO:0000256" key="5">
    <source>
        <dbReference type="ARBA" id="ARBA00023274"/>
    </source>
</evidence>
<evidence type="ECO:0000256" key="2">
    <source>
        <dbReference type="ARBA" id="ARBA00022730"/>
    </source>
</evidence>
<reference evidence="8" key="1">
    <citation type="submission" date="2017-02" db="EMBL/GenBank/DDBJ databases">
        <title>Delving into the versatile metabolic prowess of the omnipresent phylum Bacteroidetes.</title>
        <authorList>
            <person name="Nobu M.K."/>
            <person name="Mei R."/>
            <person name="Narihiro T."/>
            <person name="Kuroda K."/>
            <person name="Liu W.-T."/>
        </authorList>
    </citation>
    <scope>NUCLEOTIDE SEQUENCE</scope>
    <source>
        <strain evidence="8">ADurb.Bin131</strain>
    </source>
</reference>
<comment type="function">
    <text evidence="7">This is one of the proteins that bind and probably mediate the attachment of the 5S RNA into the large ribosomal subunit, where it forms part of the central protuberance.</text>
</comment>
<dbReference type="InterPro" id="IPR005484">
    <property type="entry name" value="Ribosomal_uL18_bac/plant/anim"/>
</dbReference>
<comment type="subunit">
    <text evidence="7">Part of the 50S ribosomal subunit; part of the 5S rRNA/L5/L18/L25 subcomplex. Contacts the 5S and 23S rRNAs.</text>
</comment>
<dbReference type="Gene3D" id="3.30.420.100">
    <property type="match status" value="1"/>
</dbReference>
<dbReference type="EMBL" id="MWDQ01000150">
    <property type="protein sequence ID" value="OQB71778.1"/>
    <property type="molecule type" value="Genomic_DNA"/>
</dbReference>
<dbReference type="PANTHER" id="PTHR12899:SF3">
    <property type="entry name" value="LARGE RIBOSOMAL SUBUNIT PROTEIN UL18M"/>
    <property type="match status" value="1"/>
</dbReference>
<evidence type="ECO:0000256" key="3">
    <source>
        <dbReference type="ARBA" id="ARBA00022884"/>
    </source>
</evidence>
<sequence length="125" mass="13884">MKLNSEKKRKIRHTRIRKKIKGDAGRPRLVIFRGLKHIYGSLVIDDIQPNRVLLTVSSLSKQFKDSAKPDEKGGNVKGAFLVGKLLAESAKGMNIENVVFDRGGYRYGGRVKAFADGARQGGLKF</sequence>
<dbReference type="Proteomes" id="UP000485562">
    <property type="component" value="Unassembled WGS sequence"/>
</dbReference>
<dbReference type="SUPFAM" id="SSF53137">
    <property type="entry name" value="Translational machinery components"/>
    <property type="match status" value="1"/>
</dbReference>
<dbReference type="HAMAP" id="MF_01337_B">
    <property type="entry name" value="Ribosomal_uL18_B"/>
    <property type="match status" value="1"/>
</dbReference>
<dbReference type="AlphaFoldDB" id="A0A1V6C4C7"/>
<gene>
    <name evidence="7 8" type="primary">rplR</name>
    <name evidence="8" type="ORF">BWX89_01699</name>
</gene>
<evidence type="ECO:0000256" key="7">
    <source>
        <dbReference type="HAMAP-Rule" id="MF_01337"/>
    </source>
</evidence>
<dbReference type="GO" id="GO:0003735">
    <property type="term" value="F:structural constituent of ribosome"/>
    <property type="evidence" value="ECO:0007669"/>
    <property type="project" value="InterPro"/>
</dbReference>
<dbReference type="InterPro" id="IPR004389">
    <property type="entry name" value="Ribosomal_uL18_bac-type"/>
</dbReference>
<keyword evidence="5 7" id="KW-0687">Ribonucleoprotein</keyword>
<keyword evidence="2 7" id="KW-0699">rRNA-binding</keyword>
<keyword evidence="4 7" id="KW-0689">Ribosomal protein</keyword>
<keyword evidence="3 7" id="KW-0694">RNA-binding</keyword>
<evidence type="ECO:0000256" key="6">
    <source>
        <dbReference type="ARBA" id="ARBA00035197"/>
    </source>
</evidence>
<dbReference type="CDD" id="cd00432">
    <property type="entry name" value="Ribosomal_L18_L5e"/>
    <property type="match status" value="1"/>
</dbReference>
<dbReference type="GO" id="GO:0006412">
    <property type="term" value="P:translation"/>
    <property type="evidence" value="ECO:0007669"/>
    <property type="project" value="UniProtKB-UniRule"/>
</dbReference>
<dbReference type="NCBIfam" id="TIGR00060">
    <property type="entry name" value="L18_bact"/>
    <property type="match status" value="1"/>
</dbReference>
<proteinExistence type="inferred from homology"/>
<evidence type="ECO:0000256" key="1">
    <source>
        <dbReference type="ARBA" id="ARBA00007116"/>
    </source>
</evidence>
<protein>
    <recommendedName>
        <fullName evidence="6 7">Large ribosomal subunit protein uL18</fullName>
    </recommendedName>
</protein>
<comment type="similarity">
    <text evidence="1 7">Belongs to the universal ribosomal protein uL18 family.</text>
</comment>
<name>A0A1V6C4C7_UNCT6</name>
<dbReference type="Pfam" id="PF00861">
    <property type="entry name" value="Ribosomal_L18p"/>
    <property type="match status" value="1"/>
</dbReference>
<dbReference type="InterPro" id="IPR057268">
    <property type="entry name" value="Ribosomal_L18"/>
</dbReference>
<evidence type="ECO:0000313" key="8">
    <source>
        <dbReference type="EMBL" id="OQB71778.1"/>
    </source>
</evidence>
<dbReference type="PANTHER" id="PTHR12899">
    <property type="entry name" value="39S RIBOSOMAL PROTEIN L18, MITOCHONDRIAL"/>
    <property type="match status" value="1"/>
</dbReference>
<comment type="caution">
    <text evidence="8">The sequence shown here is derived from an EMBL/GenBank/DDBJ whole genome shotgun (WGS) entry which is preliminary data.</text>
</comment>
<accession>A0A1V6C4C7</accession>
<organism evidence="8">
    <name type="scientific">candidate division TA06 bacterium ADurb.Bin131</name>
    <dbReference type="NCBI Taxonomy" id="1852827"/>
    <lineage>
        <taxon>Bacteria</taxon>
        <taxon>Bacteria division TA06</taxon>
    </lineage>
</organism>
<dbReference type="GO" id="GO:0008097">
    <property type="term" value="F:5S rRNA binding"/>
    <property type="evidence" value="ECO:0007669"/>
    <property type="project" value="TreeGrafter"/>
</dbReference>
<dbReference type="GO" id="GO:0022625">
    <property type="term" value="C:cytosolic large ribosomal subunit"/>
    <property type="evidence" value="ECO:0007669"/>
    <property type="project" value="TreeGrafter"/>
</dbReference>